<organism evidence="1 2">
    <name type="scientific">Cyclostephanos tholiformis</name>
    <dbReference type="NCBI Taxonomy" id="382380"/>
    <lineage>
        <taxon>Eukaryota</taxon>
        <taxon>Sar</taxon>
        <taxon>Stramenopiles</taxon>
        <taxon>Ochrophyta</taxon>
        <taxon>Bacillariophyta</taxon>
        <taxon>Coscinodiscophyceae</taxon>
        <taxon>Thalassiosirophycidae</taxon>
        <taxon>Stephanodiscales</taxon>
        <taxon>Stephanodiscaceae</taxon>
        <taxon>Cyclostephanos</taxon>
    </lineage>
</organism>
<reference evidence="1 2" key="1">
    <citation type="submission" date="2024-10" db="EMBL/GenBank/DDBJ databases">
        <title>Updated reference genomes for cyclostephanoid diatoms.</title>
        <authorList>
            <person name="Roberts W.R."/>
            <person name="Alverson A.J."/>
        </authorList>
    </citation>
    <scope>NUCLEOTIDE SEQUENCE [LARGE SCALE GENOMIC DNA]</scope>
    <source>
        <strain evidence="1 2">AJA228-03</strain>
    </source>
</reference>
<comment type="caution">
    <text evidence="1">The sequence shown here is derived from an EMBL/GenBank/DDBJ whole genome shotgun (WGS) entry which is preliminary data.</text>
</comment>
<name>A0ABD3RS70_9STRA</name>
<accession>A0ABD3RS70</accession>
<protein>
    <submittedName>
        <fullName evidence="1">Uncharacterized protein</fullName>
    </submittedName>
</protein>
<sequence>LVKRKANERPKDWEVQLRPISQKLRVVENLLGGPHLVVTGSPSVAARIYSAEDASRLEVTSSDPNDDTFDAGVDRLCDFRDKYEHSVVIFVLPSGQQQRDQLGRRDSFVNAAQRALLSYQESGGNDGKKKRLTRTAIVLDTSQALRTIYSVVNSLLPEKREKRRNYFAQIGSQNFLSGAGTCHTKEVIANHVTKTFKTWAERCQMSDGDSAVVLSVLGSLSNVATANRHVLDDVPIRNASKELLLGFFGAKAAEEMMEAQTHQDELDDDLDDSELMGYPDPSTLDAVQHSEQSPFPPRYHHAATNQSIVHDHQSFTGYAPFNFTPLAPPRQPEHRSTSSIFPELYSLQGDFSHSLTKGNQEMISNIDIHPFGRDIHHNHRFDGNETFGGYYLTQQF</sequence>
<proteinExistence type="predicted"/>
<feature type="non-terminal residue" evidence="1">
    <location>
        <position position="1"/>
    </location>
</feature>
<dbReference type="AlphaFoldDB" id="A0ABD3RS70"/>
<evidence type="ECO:0000313" key="2">
    <source>
        <dbReference type="Proteomes" id="UP001530377"/>
    </source>
</evidence>
<dbReference type="Proteomes" id="UP001530377">
    <property type="component" value="Unassembled WGS sequence"/>
</dbReference>
<dbReference type="EMBL" id="JALLPB020000186">
    <property type="protein sequence ID" value="KAL3815713.1"/>
    <property type="molecule type" value="Genomic_DNA"/>
</dbReference>
<evidence type="ECO:0000313" key="1">
    <source>
        <dbReference type="EMBL" id="KAL3815713.1"/>
    </source>
</evidence>
<gene>
    <name evidence="1" type="ORF">ACHAXA_004893</name>
</gene>
<keyword evidence="2" id="KW-1185">Reference proteome</keyword>